<dbReference type="AlphaFoldDB" id="A0A5S4EWJ3"/>
<evidence type="ECO:0000313" key="1">
    <source>
        <dbReference type="EMBL" id="TMR07826.1"/>
    </source>
</evidence>
<proteinExistence type="predicted"/>
<dbReference type="EMBL" id="VCKY01000344">
    <property type="protein sequence ID" value="TMR07826.1"/>
    <property type="molecule type" value="Genomic_DNA"/>
</dbReference>
<organism evidence="1 2">
    <name type="scientific">Nonomuraea turkmeniaca</name>
    <dbReference type="NCBI Taxonomy" id="103838"/>
    <lineage>
        <taxon>Bacteria</taxon>
        <taxon>Bacillati</taxon>
        <taxon>Actinomycetota</taxon>
        <taxon>Actinomycetes</taxon>
        <taxon>Streptosporangiales</taxon>
        <taxon>Streptosporangiaceae</taxon>
        <taxon>Nonomuraea</taxon>
    </lineage>
</organism>
<sequence>MSDNTHDSQHDLRQSPQFWTTAFATLVDEAFSASAAGEHRRSLSYADEISRAAARLTNTVVGNARRAGRSWAQIGAGLGVSKQSAWEKWRHLDGATSRTPLQEEQHLAVVVTIGVRLVHDDGPQFGADLLSCLERGSRAWADQVARDLRAQPYLRPVQEVEDETHWLRVAPYDWITARIPELAAWLLSAQADDVPPADAECQFAVVLDHLTDIEELNRDLADQAATC</sequence>
<dbReference type="OrthoDB" id="3480766at2"/>
<dbReference type="RefSeq" id="WP_138673717.1">
    <property type="nucleotide sequence ID" value="NZ_VCKY01000344.1"/>
</dbReference>
<protein>
    <submittedName>
        <fullName evidence="1">Uncharacterized protein</fullName>
    </submittedName>
</protein>
<evidence type="ECO:0000313" key="2">
    <source>
        <dbReference type="Proteomes" id="UP000309128"/>
    </source>
</evidence>
<accession>A0A5S4EWJ3</accession>
<comment type="caution">
    <text evidence="1">The sequence shown here is derived from an EMBL/GenBank/DDBJ whole genome shotgun (WGS) entry which is preliminary data.</text>
</comment>
<dbReference type="Proteomes" id="UP000309128">
    <property type="component" value="Unassembled WGS sequence"/>
</dbReference>
<name>A0A5S4EWJ3_9ACTN</name>
<keyword evidence="2" id="KW-1185">Reference proteome</keyword>
<reference evidence="1 2" key="1">
    <citation type="submission" date="2019-05" db="EMBL/GenBank/DDBJ databases">
        <title>Draft genome sequence of Nonomuraea turkmeniaca DSM 43926.</title>
        <authorList>
            <person name="Saricaoglu S."/>
            <person name="Isik K."/>
        </authorList>
    </citation>
    <scope>NUCLEOTIDE SEQUENCE [LARGE SCALE GENOMIC DNA]</scope>
    <source>
        <strain evidence="1 2">DSM 43926</strain>
    </source>
</reference>
<gene>
    <name evidence="1" type="ORF">ETD86_50375</name>
</gene>